<keyword evidence="12" id="KW-1185">Reference proteome</keyword>
<evidence type="ECO:0000256" key="6">
    <source>
        <dbReference type="ARBA" id="ARBA00022777"/>
    </source>
</evidence>
<evidence type="ECO:0000256" key="8">
    <source>
        <dbReference type="ARBA" id="ARBA00023012"/>
    </source>
</evidence>
<name>D1A3X6_THECD</name>
<keyword evidence="8" id="KW-0902">Two-component regulatory system</keyword>
<dbReference type="STRING" id="471852.Tcur_2468"/>
<protein>
    <recommendedName>
        <fullName evidence="2">histidine kinase</fullName>
        <ecNumber evidence="2">2.7.13.3</ecNumber>
    </recommendedName>
</protein>
<dbReference type="EC" id="2.7.13.3" evidence="2"/>
<keyword evidence="5" id="KW-0547">Nucleotide-binding</keyword>
<evidence type="ECO:0000256" key="3">
    <source>
        <dbReference type="ARBA" id="ARBA00022553"/>
    </source>
</evidence>
<dbReference type="AlphaFoldDB" id="D1A3X6"/>
<reference evidence="11 12" key="1">
    <citation type="journal article" date="2011" name="Stand. Genomic Sci.">
        <title>Complete genome sequence of Thermomonospora curvata type strain (B9).</title>
        <authorList>
            <person name="Chertkov O."/>
            <person name="Sikorski J."/>
            <person name="Nolan M."/>
            <person name="Lapidus A."/>
            <person name="Lucas S."/>
            <person name="Del Rio T.G."/>
            <person name="Tice H."/>
            <person name="Cheng J.F."/>
            <person name="Goodwin L."/>
            <person name="Pitluck S."/>
            <person name="Liolios K."/>
            <person name="Ivanova N."/>
            <person name="Mavromatis K."/>
            <person name="Mikhailova N."/>
            <person name="Ovchinnikova G."/>
            <person name="Pati A."/>
            <person name="Chen A."/>
            <person name="Palaniappan K."/>
            <person name="Djao O.D."/>
            <person name="Land M."/>
            <person name="Hauser L."/>
            <person name="Chang Y.J."/>
            <person name="Jeffries C.D."/>
            <person name="Brettin T."/>
            <person name="Han C."/>
            <person name="Detter J.C."/>
            <person name="Rohde M."/>
            <person name="Goker M."/>
            <person name="Woyke T."/>
            <person name="Bristow J."/>
            <person name="Eisen J.A."/>
            <person name="Markowitz V."/>
            <person name="Hugenholtz P."/>
            <person name="Klenk H.P."/>
            <person name="Kyrpides N.C."/>
        </authorList>
    </citation>
    <scope>NUCLEOTIDE SEQUENCE [LARGE SCALE GENOMIC DNA]</scope>
    <source>
        <strain evidence="12">ATCC 19995 / DSM 43183 / JCM 3096 / KCTC 9072 / NBRC 15933 / NCIMB 10081 / Henssen B9</strain>
    </source>
</reference>
<evidence type="ECO:0000259" key="10">
    <source>
        <dbReference type="Pfam" id="PF07730"/>
    </source>
</evidence>
<dbReference type="GO" id="GO:0005524">
    <property type="term" value="F:ATP binding"/>
    <property type="evidence" value="ECO:0007669"/>
    <property type="project" value="UniProtKB-KW"/>
</dbReference>
<accession>D1A3X6</accession>
<keyword evidence="6 11" id="KW-0418">Kinase</keyword>
<dbReference type="InterPro" id="IPR050482">
    <property type="entry name" value="Sensor_HK_TwoCompSys"/>
</dbReference>
<dbReference type="HOGENOM" id="CLU_000445_20_1_11"/>
<dbReference type="CDD" id="cd16917">
    <property type="entry name" value="HATPase_UhpB-NarQ-NarX-like"/>
    <property type="match status" value="1"/>
</dbReference>
<keyword evidence="7" id="KW-0067">ATP-binding</keyword>
<feature type="domain" description="Signal transduction histidine kinase subgroup 3 dimerisation and phosphoacceptor" evidence="10">
    <location>
        <begin position="189"/>
        <end position="253"/>
    </location>
</feature>
<evidence type="ECO:0000256" key="4">
    <source>
        <dbReference type="ARBA" id="ARBA00022679"/>
    </source>
</evidence>
<feature type="transmembrane region" description="Helical" evidence="9">
    <location>
        <begin position="110"/>
        <end position="128"/>
    </location>
</feature>
<dbReference type="Gene3D" id="3.30.565.10">
    <property type="entry name" value="Histidine kinase-like ATPase, C-terminal domain"/>
    <property type="match status" value="1"/>
</dbReference>
<feature type="transmembrane region" description="Helical" evidence="9">
    <location>
        <begin position="76"/>
        <end position="104"/>
    </location>
</feature>
<sequence>MAGTGPTVESVPRRSLREWSTDLCYLGLATLVGAFFVVAIRTDPDQVDVPPLGYEAAIAVLCAALTLWLRRRRPVALAVIFQAGGIMSAGGLGFTAMALFNLAIHRPWRITVALTALHLTVVSLLWRLEPGTERDYWEGVTVLALLYVALIALGMLIRSQRQLVLAAQERARQAEEGQRLRIEEARHHERERLAREMHDVLAHRISLLALHAGALEYRGNLPEAEQRAAQVIRECAHEALEELREVIRMLRGGAEAGADRPQPTLTDLPELIEQSRQAGMRITLEEQVPARPAVPDRIGRHAYRIVQEGLTNAGKHAPGAHVRVKVAAVPGEGVTVEVTNPLPVGTAVPALPGAGAGLIGLRERVGLVGGRLEHGDTPDGDFRLHAWLPWPAP</sequence>
<dbReference type="GO" id="GO:0000155">
    <property type="term" value="F:phosphorelay sensor kinase activity"/>
    <property type="evidence" value="ECO:0007669"/>
    <property type="project" value="InterPro"/>
</dbReference>
<evidence type="ECO:0000313" key="12">
    <source>
        <dbReference type="Proteomes" id="UP000001918"/>
    </source>
</evidence>
<dbReference type="Gene3D" id="1.20.5.1930">
    <property type="match status" value="1"/>
</dbReference>
<dbReference type="Proteomes" id="UP000001918">
    <property type="component" value="Chromosome"/>
</dbReference>
<dbReference type="GO" id="GO:0046983">
    <property type="term" value="F:protein dimerization activity"/>
    <property type="evidence" value="ECO:0007669"/>
    <property type="project" value="InterPro"/>
</dbReference>
<dbReference type="KEGG" id="tcu:Tcur_2468"/>
<dbReference type="EMBL" id="CP001738">
    <property type="protein sequence ID" value="ACY98029.1"/>
    <property type="molecule type" value="Genomic_DNA"/>
</dbReference>
<evidence type="ECO:0000256" key="9">
    <source>
        <dbReference type="SAM" id="Phobius"/>
    </source>
</evidence>
<evidence type="ECO:0000256" key="5">
    <source>
        <dbReference type="ARBA" id="ARBA00022741"/>
    </source>
</evidence>
<dbReference type="eggNOG" id="COG4585">
    <property type="taxonomic scope" value="Bacteria"/>
</dbReference>
<evidence type="ECO:0000313" key="11">
    <source>
        <dbReference type="EMBL" id="ACY98029.1"/>
    </source>
</evidence>
<dbReference type="PANTHER" id="PTHR24421">
    <property type="entry name" value="NITRATE/NITRITE SENSOR PROTEIN NARX-RELATED"/>
    <property type="match status" value="1"/>
</dbReference>
<evidence type="ECO:0000256" key="1">
    <source>
        <dbReference type="ARBA" id="ARBA00000085"/>
    </source>
</evidence>
<comment type="catalytic activity">
    <reaction evidence="1">
        <text>ATP + protein L-histidine = ADP + protein N-phospho-L-histidine.</text>
        <dbReference type="EC" id="2.7.13.3"/>
    </reaction>
</comment>
<feature type="transmembrane region" description="Helical" evidence="9">
    <location>
        <begin position="23"/>
        <end position="40"/>
    </location>
</feature>
<keyword evidence="9" id="KW-0812">Transmembrane</keyword>
<proteinExistence type="predicted"/>
<organism evidence="11 12">
    <name type="scientific">Thermomonospora curvata (strain ATCC 19995 / DSM 43183 / JCM 3096 / KCTC 9072 / NBRC 15933 / NCIMB 10081 / Henssen B9)</name>
    <dbReference type="NCBI Taxonomy" id="471852"/>
    <lineage>
        <taxon>Bacteria</taxon>
        <taxon>Bacillati</taxon>
        <taxon>Actinomycetota</taxon>
        <taxon>Actinomycetes</taxon>
        <taxon>Streptosporangiales</taxon>
        <taxon>Thermomonosporaceae</taxon>
        <taxon>Thermomonospora</taxon>
    </lineage>
</organism>
<keyword evidence="4" id="KW-0808">Transferase</keyword>
<evidence type="ECO:0000256" key="7">
    <source>
        <dbReference type="ARBA" id="ARBA00022840"/>
    </source>
</evidence>
<keyword evidence="9" id="KW-1133">Transmembrane helix</keyword>
<keyword evidence="9" id="KW-0472">Membrane</keyword>
<dbReference type="PANTHER" id="PTHR24421:SF10">
    <property type="entry name" value="NITRATE_NITRITE SENSOR PROTEIN NARQ"/>
    <property type="match status" value="1"/>
</dbReference>
<dbReference type="InterPro" id="IPR036890">
    <property type="entry name" value="HATPase_C_sf"/>
</dbReference>
<gene>
    <name evidence="11" type="ordered locus">Tcur_2468</name>
</gene>
<feature type="transmembrane region" description="Helical" evidence="9">
    <location>
        <begin position="140"/>
        <end position="157"/>
    </location>
</feature>
<dbReference type="Pfam" id="PF07730">
    <property type="entry name" value="HisKA_3"/>
    <property type="match status" value="1"/>
</dbReference>
<dbReference type="InterPro" id="IPR011712">
    <property type="entry name" value="Sig_transdc_His_kin_sub3_dim/P"/>
</dbReference>
<keyword evidence="3" id="KW-0597">Phosphoprotein</keyword>
<dbReference type="SUPFAM" id="SSF55874">
    <property type="entry name" value="ATPase domain of HSP90 chaperone/DNA topoisomerase II/histidine kinase"/>
    <property type="match status" value="1"/>
</dbReference>
<dbReference type="GO" id="GO:0016020">
    <property type="term" value="C:membrane"/>
    <property type="evidence" value="ECO:0007669"/>
    <property type="project" value="InterPro"/>
</dbReference>
<feature type="transmembrane region" description="Helical" evidence="9">
    <location>
        <begin position="52"/>
        <end position="69"/>
    </location>
</feature>
<evidence type="ECO:0000256" key="2">
    <source>
        <dbReference type="ARBA" id="ARBA00012438"/>
    </source>
</evidence>